<evidence type="ECO:0000313" key="1">
    <source>
        <dbReference type="EMBL" id="KAH3779957.1"/>
    </source>
</evidence>
<reference evidence="1" key="2">
    <citation type="submission" date="2020-11" db="EMBL/GenBank/DDBJ databases">
        <authorList>
            <person name="McCartney M.A."/>
            <person name="Auch B."/>
            <person name="Kono T."/>
            <person name="Mallez S."/>
            <person name="Becker A."/>
            <person name="Gohl D.M."/>
            <person name="Silverstein K.A.T."/>
            <person name="Koren S."/>
            <person name="Bechman K.B."/>
            <person name="Herman A."/>
            <person name="Abrahante J.E."/>
            <person name="Garbe J."/>
        </authorList>
    </citation>
    <scope>NUCLEOTIDE SEQUENCE</scope>
    <source>
        <strain evidence="1">Duluth1</strain>
        <tissue evidence="1">Whole animal</tissue>
    </source>
</reference>
<dbReference type="Proteomes" id="UP000828390">
    <property type="component" value="Unassembled WGS sequence"/>
</dbReference>
<protein>
    <submittedName>
        <fullName evidence="1">Uncharacterized protein</fullName>
    </submittedName>
</protein>
<organism evidence="1 2">
    <name type="scientific">Dreissena polymorpha</name>
    <name type="common">Zebra mussel</name>
    <name type="synonym">Mytilus polymorpha</name>
    <dbReference type="NCBI Taxonomy" id="45954"/>
    <lineage>
        <taxon>Eukaryota</taxon>
        <taxon>Metazoa</taxon>
        <taxon>Spiralia</taxon>
        <taxon>Lophotrochozoa</taxon>
        <taxon>Mollusca</taxon>
        <taxon>Bivalvia</taxon>
        <taxon>Autobranchia</taxon>
        <taxon>Heteroconchia</taxon>
        <taxon>Euheterodonta</taxon>
        <taxon>Imparidentia</taxon>
        <taxon>Neoheterodontei</taxon>
        <taxon>Myida</taxon>
        <taxon>Dreissenoidea</taxon>
        <taxon>Dreissenidae</taxon>
        <taxon>Dreissena</taxon>
    </lineage>
</organism>
<comment type="caution">
    <text evidence="1">The sequence shown here is derived from an EMBL/GenBank/DDBJ whole genome shotgun (WGS) entry which is preliminary data.</text>
</comment>
<dbReference type="EMBL" id="JAIWYP010000008">
    <property type="protein sequence ID" value="KAH3779957.1"/>
    <property type="molecule type" value="Genomic_DNA"/>
</dbReference>
<gene>
    <name evidence="1" type="ORF">DPMN_157766</name>
</gene>
<dbReference type="AlphaFoldDB" id="A0A9D4EL53"/>
<accession>A0A9D4EL53</accession>
<reference evidence="1" key="1">
    <citation type="journal article" date="2019" name="bioRxiv">
        <title>The Genome of the Zebra Mussel, Dreissena polymorpha: A Resource for Invasive Species Research.</title>
        <authorList>
            <person name="McCartney M.A."/>
            <person name="Auch B."/>
            <person name="Kono T."/>
            <person name="Mallez S."/>
            <person name="Zhang Y."/>
            <person name="Obille A."/>
            <person name="Becker A."/>
            <person name="Abrahante J.E."/>
            <person name="Garbe J."/>
            <person name="Badalamenti J.P."/>
            <person name="Herman A."/>
            <person name="Mangelson H."/>
            <person name="Liachko I."/>
            <person name="Sullivan S."/>
            <person name="Sone E.D."/>
            <person name="Koren S."/>
            <person name="Silverstein K.A.T."/>
            <person name="Beckman K.B."/>
            <person name="Gohl D.M."/>
        </authorList>
    </citation>
    <scope>NUCLEOTIDE SEQUENCE</scope>
    <source>
        <strain evidence="1">Duluth1</strain>
        <tissue evidence="1">Whole animal</tissue>
    </source>
</reference>
<proteinExistence type="predicted"/>
<evidence type="ECO:0000313" key="2">
    <source>
        <dbReference type="Proteomes" id="UP000828390"/>
    </source>
</evidence>
<sequence>MLLKYPKFHVSLTMNRKRLTGVARGNDTERALEMASYMKHNLSAADKHYAVQQQL</sequence>
<keyword evidence="2" id="KW-1185">Reference proteome</keyword>
<name>A0A9D4EL53_DREPO</name>